<keyword evidence="1" id="KW-0812">Transmembrane</keyword>
<dbReference type="PROSITE" id="PS51257">
    <property type="entry name" value="PROKAR_LIPOPROTEIN"/>
    <property type="match status" value="1"/>
</dbReference>
<name>A0A7Z2GSM6_9BURK</name>
<geneLocation type="plasmid" evidence="2 3">
    <name>p1</name>
</geneLocation>
<keyword evidence="3" id="KW-1185">Reference proteome</keyword>
<dbReference type="Proteomes" id="UP000433577">
    <property type="component" value="Plasmid p1"/>
</dbReference>
<keyword evidence="1" id="KW-0472">Membrane</keyword>
<dbReference type="OrthoDB" id="9115063at2"/>
<reference evidence="2 3" key="1">
    <citation type="submission" date="2019-12" db="EMBL/GenBank/DDBJ databases">
        <title>Paraburkholderia acidiphila 7Q-K02 sp. nov and Paraburkholderia acidisoli DHF22 sp. nov., two strains isolated from forest soil.</title>
        <authorList>
            <person name="Gao Z."/>
            <person name="Qiu L."/>
        </authorList>
    </citation>
    <scope>NUCLEOTIDE SEQUENCE [LARGE SCALE GENOMIC DNA]</scope>
    <source>
        <strain evidence="2 3">DHF22</strain>
        <plasmid evidence="2 3">p1</plasmid>
    </source>
</reference>
<evidence type="ECO:0000256" key="1">
    <source>
        <dbReference type="SAM" id="Phobius"/>
    </source>
</evidence>
<sequence length="84" mass="9547">MYAIERAWVAFMKWPFLVRRAVIGVACYLVWIGCAFLYHAGVHDAAIVIGITALFGCFFALGGWYVLRGALHLLAIWLRVTSRW</sequence>
<dbReference type="EMBL" id="CP046917">
    <property type="protein sequence ID" value="QGZ66989.1"/>
    <property type="molecule type" value="Genomic_DNA"/>
</dbReference>
<protein>
    <submittedName>
        <fullName evidence="2">Uncharacterized protein</fullName>
    </submittedName>
</protein>
<dbReference type="KEGG" id="pacs:FAZ98_34710"/>
<organism evidence="2 3">
    <name type="scientific">Paraburkholderia acidisoli</name>
    <dbReference type="NCBI Taxonomy" id="2571748"/>
    <lineage>
        <taxon>Bacteria</taxon>
        <taxon>Pseudomonadati</taxon>
        <taxon>Pseudomonadota</taxon>
        <taxon>Betaproteobacteria</taxon>
        <taxon>Burkholderiales</taxon>
        <taxon>Burkholderiaceae</taxon>
        <taxon>Paraburkholderia</taxon>
    </lineage>
</organism>
<accession>A0A7Z2GSM6</accession>
<gene>
    <name evidence="2" type="ORF">FAZ98_34710</name>
</gene>
<evidence type="ECO:0000313" key="2">
    <source>
        <dbReference type="EMBL" id="QGZ66989.1"/>
    </source>
</evidence>
<dbReference type="AlphaFoldDB" id="A0A7Z2GSM6"/>
<keyword evidence="1" id="KW-1133">Transmembrane helix</keyword>
<feature type="transmembrane region" description="Helical" evidence="1">
    <location>
        <begin position="46"/>
        <end position="67"/>
    </location>
</feature>
<proteinExistence type="predicted"/>
<dbReference type="RefSeq" id="WP_158958865.1">
    <property type="nucleotide sequence ID" value="NZ_CP046917.1"/>
</dbReference>
<feature type="transmembrane region" description="Helical" evidence="1">
    <location>
        <begin position="21"/>
        <end position="40"/>
    </location>
</feature>
<keyword evidence="2" id="KW-0614">Plasmid</keyword>
<evidence type="ECO:0000313" key="3">
    <source>
        <dbReference type="Proteomes" id="UP000433577"/>
    </source>
</evidence>